<dbReference type="OrthoDB" id="1933107at2759"/>
<reference evidence="3 4" key="1">
    <citation type="submission" date="2025-04" db="UniProtKB">
        <authorList>
            <consortium name="RefSeq"/>
        </authorList>
    </citation>
    <scope>IDENTIFICATION</scope>
    <source>
        <tissue evidence="3 4">Whole body</tissue>
    </source>
</reference>
<dbReference type="GO" id="GO:0000932">
    <property type="term" value="C:P-body"/>
    <property type="evidence" value="ECO:0007669"/>
    <property type="project" value="TreeGrafter"/>
</dbReference>
<evidence type="ECO:0000313" key="3">
    <source>
        <dbReference type="RefSeq" id="XP_025420664.1"/>
    </source>
</evidence>
<evidence type="ECO:0000313" key="4">
    <source>
        <dbReference type="RefSeq" id="XP_025420665.1"/>
    </source>
</evidence>
<dbReference type="RefSeq" id="XP_025420665.1">
    <property type="nucleotide sequence ID" value="XM_025564880.1"/>
</dbReference>
<dbReference type="RefSeq" id="XP_025420664.1">
    <property type="nucleotide sequence ID" value="XM_025564879.1"/>
</dbReference>
<dbReference type="PANTHER" id="PTHR13162:SF8">
    <property type="entry name" value="CCR4-NOT TRANSCRIPTION COMPLEX SUBUNIT 1"/>
    <property type="match status" value="1"/>
</dbReference>
<dbReference type="GO" id="GO:0030015">
    <property type="term" value="C:CCR4-NOT core complex"/>
    <property type="evidence" value="ECO:0007669"/>
    <property type="project" value="InterPro"/>
</dbReference>
<dbReference type="GO" id="GO:0000288">
    <property type="term" value="P:nuclear-transcribed mRNA catabolic process, deadenylation-dependent decay"/>
    <property type="evidence" value="ECO:0007669"/>
    <property type="project" value="TreeGrafter"/>
</dbReference>
<gene>
    <name evidence="3 4" type="primary">LOC112690788</name>
</gene>
<dbReference type="AlphaFoldDB" id="A0A8B8GCX6"/>
<dbReference type="GO" id="GO:0060090">
    <property type="term" value="F:molecular adaptor activity"/>
    <property type="evidence" value="ECO:0007669"/>
    <property type="project" value="TreeGrafter"/>
</dbReference>
<sequence length="130" mass="15272">MVSKHVQEETNYYWKKFRSLSSNGISPKEFLDNLIYLNKSSIRQNKEVFSCIMKKLLDKRTFDIGYSRNLLMKYSYVFGGIIEYELIHNPKALSKALQFVLVSLSGRPHSKMFDFGVLALNRFHKCLKNH</sequence>
<dbReference type="GO" id="GO:0017148">
    <property type="term" value="P:negative regulation of translation"/>
    <property type="evidence" value="ECO:0007669"/>
    <property type="project" value="InterPro"/>
</dbReference>
<organism evidence="2 4">
    <name type="scientific">Sipha flava</name>
    <name type="common">yellow sugarcane aphid</name>
    <dbReference type="NCBI Taxonomy" id="143950"/>
    <lineage>
        <taxon>Eukaryota</taxon>
        <taxon>Metazoa</taxon>
        <taxon>Ecdysozoa</taxon>
        <taxon>Arthropoda</taxon>
        <taxon>Hexapoda</taxon>
        <taxon>Insecta</taxon>
        <taxon>Pterygota</taxon>
        <taxon>Neoptera</taxon>
        <taxon>Paraneoptera</taxon>
        <taxon>Hemiptera</taxon>
        <taxon>Sternorrhyncha</taxon>
        <taxon>Aphidomorpha</taxon>
        <taxon>Aphidoidea</taxon>
        <taxon>Aphididae</taxon>
        <taxon>Sipha</taxon>
    </lineage>
</organism>
<dbReference type="Gene3D" id="1.25.40.840">
    <property type="entry name" value="CCR4-NOT transcription complex subunit 1 TTP binding domain"/>
    <property type="match status" value="1"/>
</dbReference>
<feature type="domain" description="CCR4-NOT transcription complex subunit 1 TTP binding" evidence="1">
    <location>
        <begin position="2"/>
        <end position="129"/>
    </location>
</feature>
<evidence type="ECO:0000313" key="2">
    <source>
        <dbReference type="Proteomes" id="UP000694846"/>
    </source>
</evidence>
<dbReference type="Pfam" id="PF16417">
    <property type="entry name" value="CNOT1_TTP_bind"/>
    <property type="match status" value="1"/>
</dbReference>
<dbReference type="PANTHER" id="PTHR13162">
    <property type="entry name" value="CCR4-NOT TRANSCRIPTION COMPLEX"/>
    <property type="match status" value="1"/>
</dbReference>
<dbReference type="InterPro" id="IPR032193">
    <property type="entry name" value="CNOT1_TTP_bind"/>
</dbReference>
<dbReference type="GeneID" id="112690788"/>
<name>A0A8B8GCX6_9HEMI</name>
<dbReference type="InterPro" id="IPR038535">
    <property type="entry name" value="CNOT1_TTP_bind_sf"/>
</dbReference>
<proteinExistence type="predicted"/>
<accession>A0A8B8GCX6</accession>
<keyword evidence="2" id="KW-1185">Reference proteome</keyword>
<protein>
    <submittedName>
        <fullName evidence="3 4">CCR4-NOT transcription complex subunit 1-like</fullName>
    </submittedName>
</protein>
<dbReference type="InterPro" id="IPR040398">
    <property type="entry name" value="Not1"/>
</dbReference>
<evidence type="ECO:0000259" key="1">
    <source>
        <dbReference type="Pfam" id="PF16417"/>
    </source>
</evidence>
<dbReference type="Proteomes" id="UP000694846">
    <property type="component" value="Unplaced"/>
</dbReference>